<evidence type="ECO:0000256" key="7">
    <source>
        <dbReference type="SAM" id="MobiDB-lite"/>
    </source>
</evidence>
<dbReference type="PANTHER" id="PTHR42953:SF1">
    <property type="entry name" value="METAL-BINDING PROTEIN HI_0362-RELATED"/>
    <property type="match status" value="1"/>
</dbReference>
<evidence type="ECO:0000313" key="9">
    <source>
        <dbReference type="Proteomes" id="UP000243650"/>
    </source>
</evidence>
<proteinExistence type="inferred from homology"/>
<feature type="compositionally biased region" description="Acidic residues" evidence="7">
    <location>
        <begin position="8"/>
        <end position="19"/>
    </location>
</feature>
<dbReference type="InterPro" id="IPR050492">
    <property type="entry name" value="Bact_metal-bind_prot9"/>
</dbReference>
<accession>A0A2P6MFX7</accession>
<keyword evidence="2 5" id="KW-0813">Transport</keyword>
<dbReference type="GO" id="GO:0046872">
    <property type="term" value="F:metal ion binding"/>
    <property type="evidence" value="ECO:0007669"/>
    <property type="project" value="UniProtKB-KW"/>
</dbReference>
<evidence type="ECO:0000256" key="3">
    <source>
        <dbReference type="ARBA" id="ARBA00022723"/>
    </source>
</evidence>
<dbReference type="CDD" id="cd01137">
    <property type="entry name" value="PsaA"/>
    <property type="match status" value="1"/>
</dbReference>
<dbReference type="PRINTS" id="PR00690">
    <property type="entry name" value="ADHESNFAMILY"/>
</dbReference>
<keyword evidence="6" id="KW-0175">Coiled coil</keyword>
<comment type="caution">
    <text evidence="8">The sequence shown here is derived from an EMBL/GenBank/DDBJ whole genome shotgun (WGS) entry which is preliminary data.</text>
</comment>
<dbReference type="Proteomes" id="UP000243650">
    <property type="component" value="Unassembled WGS sequence"/>
</dbReference>
<evidence type="ECO:0000256" key="1">
    <source>
        <dbReference type="ARBA" id="ARBA00004196"/>
    </source>
</evidence>
<dbReference type="EMBL" id="PVNS01000010">
    <property type="protein sequence ID" value="PRO65150.1"/>
    <property type="molecule type" value="Genomic_DNA"/>
</dbReference>
<keyword evidence="3" id="KW-0479">Metal-binding</keyword>
<dbReference type="GO" id="GO:0030001">
    <property type="term" value="P:metal ion transport"/>
    <property type="evidence" value="ECO:0007669"/>
    <property type="project" value="InterPro"/>
</dbReference>
<evidence type="ECO:0000256" key="6">
    <source>
        <dbReference type="SAM" id="Coils"/>
    </source>
</evidence>
<dbReference type="PANTHER" id="PTHR42953">
    <property type="entry name" value="HIGH-AFFINITY ZINC UPTAKE SYSTEM PROTEIN ZNUA-RELATED"/>
    <property type="match status" value="1"/>
</dbReference>
<dbReference type="GO" id="GO:0030313">
    <property type="term" value="C:cell envelope"/>
    <property type="evidence" value="ECO:0007669"/>
    <property type="project" value="UniProtKB-SubCell"/>
</dbReference>
<evidence type="ECO:0000313" key="8">
    <source>
        <dbReference type="EMBL" id="PRO65150.1"/>
    </source>
</evidence>
<protein>
    <submittedName>
        <fullName evidence="8">Metal ABC transporter substrate-binding protein</fullName>
    </submittedName>
</protein>
<dbReference type="AlphaFoldDB" id="A0A2P6MFX7"/>
<keyword evidence="4" id="KW-0732">Signal</keyword>
<feature type="coiled-coil region" evidence="6">
    <location>
        <begin position="153"/>
        <end position="180"/>
    </location>
</feature>
<dbReference type="InterPro" id="IPR006127">
    <property type="entry name" value="ZnuA-like"/>
</dbReference>
<dbReference type="InterPro" id="IPR006128">
    <property type="entry name" value="Lipoprotein_PsaA-like"/>
</dbReference>
<evidence type="ECO:0000256" key="5">
    <source>
        <dbReference type="RuleBase" id="RU003512"/>
    </source>
</evidence>
<dbReference type="OrthoDB" id="9793396at2"/>
<comment type="subcellular location">
    <subcellularLocation>
        <location evidence="1">Cell envelope</location>
    </subcellularLocation>
</comment>
<organism evidence="8 9">
    <name type="scientific">Alkalicoccus urumqiensis</name>
    <name type="common">Bacillus urumqiensis</name>
    <dbReference type="NCBI Taxonomy" id="1548213"/>
    <lineage>
        <taxon>Bacteria</taxon>
        <taxon>Bacillati</taxon>
        <taxon>Bacillota</taxon>
        <taxon>Bacilli</taxon>
        <taxon>Bacillales</taxon>
        <taxon>Bacillaceae</taxon>
        <taxon>Alkalicoccus</taxon>
    </lineage>
</organism>
<evidence type="ECO:0000256" key="2">
    <source>
        <dbReference type="ARBA" id="ARBA00022448"/>
    </source>
</evidence>
<dbReference type="SUPFAM" id="SSF53807">
    <property type="entry name" value="Helical backbone' metal receptor"/>
    <property type="match status" value="1"/>
</dbReference>
<dbReference type="PRINTS" id="PR00691">
    <property type="entry name" value="ADHESINB"/>
</dbReference>
<dbReference type="Pfam" id="PF01297">
    <property type="entry name" value="ZnuA"/>
    <property type="match status" value="1"/>
</dbReference>
<dbReference type="Gene3D" id="3.40.50.1980">
    <property type="entry name" value="Nitrogenase molybdenum iron protein domain"/>
    <property type="match status" value="2"/>
</dbReference>
<dbReference type="InterPro" id="IPR006129">
    <property type="entry name" value="AdhesinB"/>
</dbReference>
<keyword evidence="9" id="KW-1185">Reference proteome</keyword>
<dbReference type="GO" id="GO:0007155">
    <property type="term" value="P:cell adhesion"/>
    <property type="evidence" value="ECO:0007669"/>
    <property type="project" value="InterPro"/>
</dbReference>
<evidence type="ECO:0000256" key="4">
    <source>
        <dbReference type="ARBA" id="ARBA00022729"/>
    </source>
</evidence>
<sequence>MEDRPEADNETESSNDSETESGAGTEDGLSVAVSFSVLADITAEVMGERGTVDYVVPIGEEPHEYEPVPSNFQLVSDADVFYTNGMNLEEWIERMVENTSDTEIVEVTQGVEPIYLEGSDSEVDPHVWLNPANVETYVENIRDDLSERDPEGAETYEANAEAYLEEISALDADIEEMFAELPEERRLIVVTENAFKYFGEQYEMETAGIWELNSHEEGTTGQINRTIDLIREREVPAVFVETTVDPRFMESVADSSDVEIAGEVYTDAVGQEGSGAETYLDMIRHNAETFAEGLAAE</sequence>
<feature type="region of interest" description="Disordered" evidence="7">
    <location>
        <begin position="1"/>
        <end position="28"/>
    </location>
</feature>
<reference evidence="8 9" key="1">
    <citation type="submission" date="2018-03" db="EMBL/GenBank/DDBJ databases">
        <title>Bacillus urumqiensis sp. nov., a moderately haloalkaliphilic bacterium isolated from a salt lake.</title>
        <authorList>
            <person name="Zhao B."/>
            <person name="Liao Z."/>
        </authorList>
    </citation>
    <scope>NUCLEOTIDE SEQUENCE [LARGE SCALE GENOMIC DNA]</scope>
    <source>
        <strain evidence="8 9">BZ-SZ-XJ18</strain>
    </source>
</reference>
<comment type="similarity">
    <text evidence="5">Belongs to the bacterial solute-binding protein 9 family.</text>
</comment>
<name>A0A2P6MFX7_ALKUR</name>
<gene>
    <name evidence="8" type="ORF">C6I21_11400</name>
</gene>